<evidence type="ECO:0000313" key="1">
    <source>
        <dbReference type="EMBL" id="ABK67264.1"/>
    </source>
</evidence>
<name>A0A0H2ZXZ3_MYCA1</name>
<evidence type="ECO:0008006" key="3">
    <source>
        <dbReference type="Google" id="ProtNLM"/>
    </source>
</evidence>
<dbReference type="Proteomes" id="UP000001574">
    <property type="component" value="Chromosome"/>
</dbReference>
<reference evidence="1 2" key="1">
    <citation type="submission" date="2006-10" db="EMBL/GenBank/DDBJ databases">
        <authorList>
            <person name="Fleischmann R.D."/>
            <person name="Dodson R.J."/>
            <person name="Haft D.H."/>
            <person name="Merkel J.S."/>
            <person name="Nelson W.C."/>
            <person name="Fraser C.M."/>
        </authorList>
    </citation>
    <scope>NUCLEOTIDE SEQUENCE [LARGE SCALE GENOMIC DNA]</scope>
    <source>
        <strain evidence="1 2">104</strain>
    </source>
</reference>
<gene>
    <name evidence="1" type="ordered locus">MAV_5044</name>
</gene>
<dbReference type="EMBL" id="CP000479">
    <property type="protein sequence ID" value="ABK67264.1"/>
    <property type="molecule type" value="Genomic_DNA"/>
</dbReference>
<accession>A0A0H2ZXZ3</accession>
<dbReference type="AlphaFoldDB" id="A0A0H2ZXZ3"/>
<organism evidence="1 2">
    <name type="scientific">Mycobacterium avium (strain 104)</name>
    <dbReference type="NCBI Taxonomy" id="243243"/>
    <lineage>
        <taxon>Bacteria</taxon>
        <taxon>Bacillati</taxon>
        <taxon>Actinomycetota</taxon>
        <taxon>Actinomycetes</taxon>
        <taxon>Mycobacteriales</taxon>
        <taxon>Mycobacteriaceae</taxon>
        <taxon>Mycobacterium</taxon>
        <taxon>Mycobacterium avium complex (MAC)</taxon>
    </lineage>
</organism>
<evidence type="ECO:0000313" key="2">
    <source>
        <dbReference type="Proteomes" id="UP000001574"/>
    </source>
</evidence>
<dbReference type="KEGG" id="mav:MAV_5044"/>
<dbReference type="HOGENOM" id="CLU_133215_0_0_11"/>
<protein>
    <recommendedName>
        <fullName evidence="3">CAP domain-containing protein</fullName>
    </recommendedName>
</protein>
<sequence length="140" mass="14578">MTAFGVAGLLAWPVAADPAPEVEQAVNAARGHCGPLRDDPRVAQAAEIVNRSTFKYLNHTAENVPADDPHPTAILKDLGVQGSKAYSLLGAGHSEDVALKSALLEGYKVLPDCGYTDVGTSVLREDESGYVLVAAVLVGP</sequence>
<proteinExistence type="predicted"/>